<gene>
    <name evidence="1" type="ORF">LAESUDRAFT_249894</name>
</gene>
<reference evidence="1 2" key="1">
    <citation type="journal article" date="2016" name="Mol. Biol. Evol.">
        <title>Comparative Genomics of Early-Diverging Mushroom-Forming Fungi Provides Insights into the Origins of Lignocellulose Decay Capabilities.</title>
        <authorList>
            <person name="Nagy L.G."/>
            <person name="Riley R."/>
            <person name="Tritt A."/>
            <person name="Adam C."/>
            <person name="Daum C."/>
            <person name="Floudas D."/>
            <person name="Sun H."/>
            <person name="Yadav J.S."/>
            <person name="Pangilinan J."/>
            <person name="Larsson K.H."/>
            <person name="Matsuura K."/>
            <person name="Barry K."/>
            <person name="Labutti K."/>
            <person name="Kuo R."/>
            <person name="Ohm R.A."/>
            <person name="Bhattacharya S.S."/>
            <person name="Shirouzu T."/>
            <person name="Yoshinaga Y."/>
            <person name="Martin F.M."/>
            <person name="Grigoriev I.V."/>
            <person name="Hibbett D.S."/>
        </authorList>
    </citation>
    <scope>NUCLEOTIDE SEQUENCE [LARGE SCALE GENOMIC DNA]</scope>
    <source>
        <strain evidence="1 2">93-53</strain>
    </source>
</reference>
<dbReference type="RefSeq" id="XP_040762729.1">
    <property type="nucleotide sequence ID" value="XM_040901742.1"/>
</dbReference>
<organism evidence="1 2">
    <name type="scientific">Laetiporus sulphureus 93-53</name>
    <dbReference type="NCBI Taxonomy" id="1314785"/>
    <lineage>
        <taxon>Eukaryota</taxon>
        <taxon>Fungi</taxon>
        <taxon>Dikarya</taxon>
        <taxon>Basidiomycota</taxon>
        <taxon>Agaricomycotina</taxon>
        <taxon>Agaricomycetes</taxon>
        <taxon>Polyporales</taxon>
        <taxon>Laetiporus</taxon>
    </lineage>
</organism>
<name>A0A165DJ05_9APHY</name>
<evidence type="ECO:0000313" key="2">
    <source>
        <dbReference type="Proteomes" id="UP000076871"/>
    </source>
</evidence>
<keyword evidence="2" id="KW-1185">Reference proteome</keyword>
<dbReference type="InParanoid" id="A0A165DJ05"/>
<evidence type="ECO:0000313" key="1">
    <source>
        <dbReference type="EMBL" id="KZT04989.1"/>
    </source>
</evidence>
<protein>
    <submittedName>
        <fullName evidence="1">Uncharacterized protein</fullName>
    </submittedName>
</protein>
<dbReference type="GeneID" id="63818774"/>
<proteinExistence type="predicted"/>
<dbReference type="AlphaFoldDB" id="A0A165DJ05"/>
<dbReference type="Proteomes" id="UP000076871">
    <property type="component" value="Unassembled WGS sequence"/>
</dbReference>
<sequence>MGLCVIPSTASRFQNDHGALAPKARIHANSNSRAVAHCSAGISCSRGPLGVLVYRVVMGGMGDTYVLGHWRLDSSRVYVHDPVLPAGLSWLVRVARMSIFFALRWILGMPGVAHVCYEIESHSLVRSRRVCCGPGDVVCTLGSVRQDHSCG</sequence>
<accession>A0A165DJ05</accession>
<dbReference type="EMBL" id="KV427633">
    <property type="protein sequence ID" value="KZT04989.1"/>
    <property type="molecule type" value="Genomic_DNA"/>
</dbReference>